<dbReference type="SMART" id="SM00563">
    <property type="entry name" value="PlsC"/>
    <property type="match status" value="1"/>
</dbReference>
<evidence type="ECO:0000313" key="6">
    <source>
        <dbReference type="EMBL" id="CCO23432.1"/>
    </source>
</evidence>
<dbReference type="HOGENOM" id="CLU_027938_6_2_7"/>
<evidence type="ECO:0000256" key="1">
    <source>
        <dbReference type="ARBA" id="ARBA00005189"/>
    </source>
</evidence>
<organism evidence="6 7">
    <name type="scientific">Maridesulfovibrio hydrothermalis AM13 = DSM 14728</name>
    <dbReference type="NCBI Taxonomy" id="1121451"/>
    <lineage>
        <taxon>Bacteria</taxon>
        <taxon>Pseudomonadati</taxon>
        <taxon>Thermodesulfobacteriota</taxon>
        <taxon>Desulfovibrionia</taxon>
        <taxon>Desulfovibrionales</taxon>
        <taxon>Desulfovibrionaceae</taxon>
        <taxon>Maridesulfovibrio</taxon>
    </lineage>
</organism>
<name>L0RB45_9BACT</name>
<sequence length="252" mass="29236">MLSILKLIWINTGIYISLLSWTGLSIIISPVCYLFFTKILRREKPETLRKMIWYYGWTCSRLMSLFVDIKWPEQKELPSPCIIVANHESFFDPYLVSFQPDQNICMAVRNWPFKIPFYGFYMRLAGYINVESDDLDNIKNQATKALAENASLMFFPEGTRSRDGSLGRFHSGPFHIAMETGIPIVPLCISGSYKLLPRESMILRPSKVRGLILDPVYPDKYKDKQNAHIELRRAVKEIMVAGIENLKKDEWK</sequence>
<dbReference type="PANTHER" id="PTHR10434">
    <property type="entry name" value="1-ACYL-SN-GLYCEROL-3-PHOSPHATE ACYLTRANSFERASE"/>
    <property type="match status" value="1"/>
</dbReference>
<evidence type="ECO:0000256" key="2">
    <source>
        <dbReference type="ARBA" id="ARBA00022679"/>
    </source>
</evidence>
<dbReference type="Pfam" id="PF01553">
    <property type="entry name" value="Acyltransferase"/>
    <property type="match status" value="1"/>
</dbReference>
<keyword evidence="4" id="KW-1133">Transmembrane helix</keyword>
<evidence type="ECO:0000313" key="7">
    <source>
        <dbReference type="Proteomes" id="UP000010808"/>
    </source>
</evidence>
<dbReference type="AlphaFoldDB" id="L0RB45"/>
<dbReference type="Proteomes" id="UP000010808">
    <property type="component" value="Chromosome"/>
</dbReference>
<evidence type="ECO:0000256" key="4">
    <source>
        <dbReference type="SAM" id="Phobius"/>
    </source>
</evidence>
<dbReference type="PATRIC" id="fig|1121451.3.peg.1404"/>
<dbReference type="KEGG" id="dhy:DESAM_21151"/>
<keyword evidence="4" id="KW-0472">Membrane</keyword>
<dbReference type="STRING" id="1121451.DESAM_21151"/>
<dbReference type="eggNOG" id="COG0204">
    <property type="taxonomic scope" value="Bacteria"/>
</dbReference>
<feature type="domain" description="Phospholipid/glycerol acyltransferase" evidence="5">
    <location>
        <begin position="81"/>
        <end position="192"/>
    </location>
</feature>
<dbReference type="SUPFAM" id="SSF69593">
    <property type="entry name" value="Glycerol-3-phosphate (1)-acyltransferase"/>
    <property type="match status" value="1"/>
</dbReference>
<keyword evidence="7" id="KW-1185">Reference proteome</keyword>
<comment type="pathway">
    <text evidence="1">Lipid metabolism.</text>
</comment>
<dbReference type="InterPro" id="IPR002123">
    <property type="entry name" value="Plipid/glycerol_acylTrfase"/>
</dbReference>
<reference evidence="6 7" key="1">
    <citation type="submission" date="2012-10" db="EMBL/GenBank/DDBJ databases">
        <authorList>
            <person name="Genoscope - CEA"/>
        </authorList>
    </citation>
    <scope>NUCLEOTIDE SEQUENCE [LARGE SCALE GENOMIC DNA]</scope>
    <source>
        <strain evidence="7">AM13 / DSM 14728</strain>
    </source>
</reference>
<keyword evidence="2 6" id="KW-0808">Transferase</keyword>
<proteinExistence type="predicted"/>
<dbReference type="CDD" id="cd07989">
    <property type="entry name" value="LPLAT_AGPAT-like"/>
    <property type="match status" value="1"/>
</dbReference>
<protein>
    <submittedName>
        <fullName evidence="6">Putative Phospholipid/glycerol acyltransferase</fullName>
        <ecNumber evidence="6">2.3.1.51</ecNumber>
    </submittedName>
</protein>
<dbReference type="PANTHER" id="PTHR10434:SF66">
    <property type="entry name" value="PHOSPHOLIPID_GLYCEROL ACYLTRANSFERASE DOMAIN-CONTAINING PROTEIN"/>
    <property type="match status" value="1"/>
</dbReference>
<gene>
    <name evidence="6" type="ORF">DESAM_21151</name>
</gene>
<keyword evidence="4" id="KW-0812">Transmembrane</keyword>
<dbReference type="EMBL" id="FO203522">
    <property type="protein sequence ID" value="CCO23432.1"/>
    <property type="molecule type" value="Genomic_DNA"/>
</dbReference>
<dbReference type="OrthoDB" id="9809618at2"/>
<dbReference type="RefSeq" id="WP_015336036.1">
    <property type="nucleotide sequence ID" value="NC_020055.1"/>
</dbReference>
<keyword evidence="3 6" id="KW-0012">Acyltransferase</keyword>
<accession>L0RB45</accession>
<dbReference type="GO" id="GO:0003841">
    <property type="term" value="F:1-acylglycerol-3-phosphate O-acyltransferase activity"/>
    <property type="evidence" value="ECO:0007669"/>
    <property type="project" value="UniProtKB-EC"/>
</dbReference>
<feature type="transmembrane region" description="Helical" evidence="4">
    <location>
        <begin position="12"/>
        <end position="36"/>
    </location>
</feature>
<evidence type="ECO:0000256" key="3">
    <source>
        <dbReference type="ARBA" id="ARBA00023315"/>
    </source>
</evidence>
<dbReference type="GO" id="GO:0006654">
    <property type="term" value="P:phosphatidic acid biosynthetic process"/>
    <property type="evidence" value="ECO:0007669"/>
    <property type="project" value="TreeGrafter"/>
</dbReference>
<evidence type="ECO:0000259" key="5">
    <source>
        <dbReference type="SMART" id="SM00563"/>
    </source>
</evidence>
<dbReference type="EC" id="2.3.1.51" evidence="6"/>